<reference evidence="1 2" key="1">
    <citation type="submission" date="2014-04" db="EMBL/GenBank/DDBJ databases">
        <title>Comparative genomics and transcriptomics to identify genetic mechanisms underlying the emergence of carbapenem resistant Acinetobacter baumannii (CRAb).</title>
        <authorList>
            <person name="Harris A.D."/>
            <person name="Johnson K.J."/>
            <person name="George J."/>
            <person name="Nadendla S."/>
            <person name="Daugherty S.C."/>
            <person name="Parankush S."/>
            <person name="Sadzewicz L."/>
            <person name="Tallon L."/>
            <person name="Sengamalay N."/>
            <person name="Hazen T.H."/>
            <person name="Rasko D.A."/>
        </authorList>
    </citation>
    <scope>NUCLEOTIDE SEQUENCE [LARGE SCALE GENOMIC DNA]</scope>
    <source>
        <strain evidence="1 2">1499986</strain>
    </source>
</reference>
<evidence type="ECO:0000313" key="2">
    <source>
        <dbReference type="Proteomes" id="UP000027309"/>
    </source>
</evidence>
<sequence length="30" mass="3417">MIKAPCRQKVGGFLHPQWGLLQFKTLKTSC</sequence>
<organism evidence="1 2">
    <name type="scientific">Acinetobacter baumannii 1499986</name>
    <dbReference type="NCBI Taxonomy" id="1310673"/>
    <lineage>
        <taxon>Bacteria</taxon>
        <taxon>Pseudomonadati</taxon>
        <taxon>Pseudomonadota</taxon>
        <taxon>Gammaproteobacteria</taxon>
        <taxon>Moraxellales</taxon>
        <taxon>Moraxellaceae</taxon>
        <taxon>Acinetobacter</taxon>
        <taxon>Acinetobacter calcoaceticus/baumannii complex</taxon>
    </lineage>
</organism>
<proteinExistence type="predicted"/>
<dbReference type="EMBL" id="JMOA01000131">
    <property type="protein sequence ID" value="KCX96635.1"/>
    <property type="molecule type" value="Genomic_DNA"/>
</dbReference>
<accession>A0A836LWJ3</accession>
<protein>
    <submittedName>
        <fullName evidence="1">Uncharacterized protein</fullName>
    </submittedName>
</protein>
<dbReference type="Proteomes" id="UP000027309">
    <property type="component" value="Unassembled WGS sequence"/>
</dbReference>
<gene>
    <name evidence="1" type="ORF">J572_4054</name>
</gene>
<evidence type="ECO:0000313" key="1">
    <source>
        <dbReference type="EMBL" id="KCX96635.1"/>
    </source>
</evidence>
<dbReference type="AlphaFoldDB" id="A0A836LWJ3"/>
<comment type="caution">
    <text evidence="1">The sequence shown here is derived from an EMBL/GenBank/DDBJ whole genome shotgun (WGS) entry which is preliminary data.</text>
</comment>
<name>A0A836LWJ3_ACIBA</name>
<feature type="non-terminal residue" evidence="1">
    <location>
        <position position="30"/>
    </location>
</feature>